<evidence type="ECO:0000256" key="1">
    <source>
        <dbReference type="SAM" id="Phobius"/>
    </source>
</evidence>
<protein>
    <submittedName>
        <fullName evidence="2">Type II secretion system protein</fullName>
    </submittedName>
</protein>
<evidence type="ECO:0000313" key="2">
    <source>
        <dbReference type="EMBL" id="EAU01239.1"/>
    </source>
</evidence>
<dbReference type="HOGENOM" id="CLU_098556_1_0_7"/>
<dbReference type="InterPro" id="IPR045584">
    <property type="entry name" value="Pilin-like"/>
</dbReference>
<evidence type="ECO:0000313" key="3">
    <source>
        <dbReference type="Proteomes" id="UP000006380"/>
    </source>
</evidence>
<dbReference type="InterPro" id="IPR012902">
    <property type="entry name" value="N_methyl_site"/>
</dbReference>
<dbReference type="Gene3D" id="3.30.700.10">
    <property type="entry name" value="Glycoprotein, Type 4 Pilin"/>
    <property type="match status" value="1"/>
</dbReference>
<name>A7GZG0_CAMC5</name>
<reference evidence="2" key="1">
    <citation type="submission" date="2016-07" db="EMBL/GenBank/DDBJ databases">
        <title>Comparative genomics of the Campylobacter concisus group.</title>
        <authorList>
            <person name="Miller W.G."/>
            <person name="Yee E."/>
            <person name="Chapman M.H."/>
            <person name="Huynh S."/>
            <person name="Bono J.L."/>
            <person name="On S.L.W."/>
            <person name="StLeger J."/>
            <person name="Foster G."/>
            <person name="Parker C.T."/>
        </authorList>
    </citation>
    <scope>NUCLEOTIDE SEQUENCE</scope>
    <source>
        <strain evidence="2">525.92</strain>
    </source>
</reference>
<dbReference type="OrthoDB" id="5363195at2"/>
<gene>
    <name evidence="2" type="ORF">CCV52592_0224</name>
</gene>
<dbReference type="STRING" id="360105.CCV52592_0224"/>
<dbReference type="KEGG" id="ccv:CCV52592_0224"/>
<feature type="transmembrane region" description="Helical" evidence="1">
    <location>
        <begin position="6"/>
        <end position="27"/>
    </location>
</feature>
<dbReference type="RefSeq" id="WP_011992498.1">
    <property type="nucleotide sequence ID" value="NC_009715.2"/>
</dbReference>
<dbReference type="EMBL" id="CP000767">
    <property type="protein sequence ID" value="EAU01239.1"/>
    <property type="molecule type" value="Genomic_DNA"/>
</dbReference>
<accession>A7GZG0</accession>
<organism evidence="2 3">
    <name type="scientific">Campylobacter curvus (strain 525.92)</name>
    <dbReference type="NCBI Taxonomy" id="360105"/>
    <lineage>
        <taxon>Bacteria</taxon>
        <taxon>Pseudomonadati</taxon>
        <taxon>Campylobacterota</taxon>
        <taxon>Epsilonproteobacteria</taxon>
        <taxon>Campylobacterales</taxon>
        <taxon>Campylobacteraceae</taxon>
        <taxon>Campylobacter</taxon>
    </lineage>
</organism>
<keyword evidence="1" id="KW-1133">Transmembrane helix</keyword>
<sequence>MVTNRAFTMIELVFVIVIVGILASLAIPRLERNGAKEAAEQILSHIRYTQHLALQDDKFSISEKEWYKGRWRIYFNSMTEGSDIIWRYVVFYDMRGVKDFSGNPNNGIVNIANDPSKPGGKLIDKFQKQSIPEKARNKNLNLTKRYGIGGKYGVITSKECNGNTIAFDNIGRPYSALQKSKGPYDKLLKKECIVALKDNAGHQAKIHIEPETGFAYITYN</sequence>
<dbReference type="NCBIfam" id="TIGR02532">
    <property type="entry name" value="IV_pilin_GFxxxE"/>
    <property type="match status" value="1"/>
</dbReference>
<keyword evidence="3" id="KW-1185">Reference proteome</keyword>
<proteinExistence type="predicted"/>
<dbReference type="Proteomes" id="UP000006380">
    <property type="component" value="Chromosome"/>
</dbReference>
<keyword evidence="1" id="KW-0812">Transmembrane</keyword>
<keyword evidence="1" id="KW-0472">Membrane</keyword>
<dbReference type="SUPFAM" id="SSF54523">
    <property type="entry name" value="Pili subunits"/>
    <property type="match status" value="1"/>
</dbReference>
<dbReference type="AlphaFoldDB" id="A7GZG0"/>